<dbReference type="RefSeq" id="WP_114846359.1">
    <property type="nucleotide sequence ID" value="NZ_JBHSPE010000008.1"/>
</dbReference>
<dbReference type="EMBL" id="QQAH01000013">
    <property type="protein sequence ID" value="RDD81049.1"/>
    <property type="molecule type" value="Genomic_DNA"/>
</dbReference>
<comment type="caution">
    <text evidence="1">The sequence shown here is derived from an EMBL/GenBank/DDBJ whole genome shotgun (WGS) entry which is preliminary data.</text>
</comment>
<dbReference type="OrthoDB" id="6194710at2"/>
<dbReference type="Proteomes" id="UP000253782">
    <property type="component" value="Unassembled WGS sequence"/>
</dbReference>
<gene>
    <name evidence="1" type="ORF">DVJ77_14975</name>
</gene>
<dbReference type="AlphaFoldDB" id="A0A369URV1"/>
<organism evidence="1 2">
    <name type="scientific">Dyella tabacisoli</name>
    <dbReference type="NCBI Taxonomy" id="2282381"/>
    <lineage>
        <taxon>Bacteria</taxon>
        <taxon>Pseudomonadati</taxon>
        <taxon>Pseudomonadota</taxon>
        <taxon>Gammaproteobacteria</taxon>
        <taxon>Lysobacterales</taxon>
        <taxon>Rhodanobacteraceae</taxon>
        <taxon>Dyella</taxon>
    </lineage>
</organism>
<proteinExistence type="predicted"/>
<reference evidence="1 2" key="1">
    <citation type="submission" date="2018-07" db="EMBL/GenBank/DDBJ databases">
        <title>Dyella tabacisoli L4-6T, whole genome shotgun sequence.</title>
        <authorList>
            <person name="Zhou X.-K."/>
            <person name="Li W.-J."/>
            <person name="Duan Y.-Q."/>
        </authorList>
    </citation>
    <scope>NUCLEOTIDE SEQUENCE [LARGE SCALE GENOMIC DNA]</scope>
    <source>
        <strain evidence="1 2">L4-6</strain>
    </source>
</reference>
<sequence length="378" mass="40569">MEAQSLLALPAVLALEVSPGETPPRLSLSRDEAAELAGLIAIDLHALLPQVNQARLALVGALFDTVELLRPGFPVWATLDELARRVPRGHLDNVVAFGSHEGHMPAQPLEPDPTYADGPMRLLPLSLLAPADLAEALGERLEVELVGRGEAGARTADWLMRTLGVKLEHVRYLSRNDLLALTCVQYEHVNLAPLWSLLEAALLTPYREEITLSSRGFELRYAEGKVFIPSPAQWLQDQTGDPAQRSHAFAGIVFELRQYAALLEAHGLPLRLQAPASVETSPGGLLEILAAVDPGFDPPTLFAHEAPGLGVVAITVAQRGHGGQPRALAHGYPLQPQALGSLVATLADHFGIPPDLHALGRIMLDEQGRLSAPVTALH</sequence>
<name>A0A369URV1_9GAMM</name>
<evidence type="ECO:0000313" key="1">
    <source>
        <dbReference type="EMBL" id="RDD81049.1"/>
    </source>
</evidence>
<accession>A0A369URV1</accession>
<keyword evidence="2" id="KW-1185">Reference proteome</keyword>
<evidence type="ECO:0000313" key="2">
    <source>
        <dbReference type="Proteomes" id="UP000253782"/>
    </source>
</evidence>
<protein>
    <submittedName>
        <fullName evidence="1">Uncharacterized protein</fullName>
    </submittedName>
</protein>